<keyword evidence="8" id="KW-0378">Hydrolase</keyword>
<keyword evidence="9" id="KW-0133">Cell shape</keyword>
<evidence type="ECO:0000256" key="17">
    <source>
        <dbReference type="SAM" id="SignalP"/>
    </source>
</evidence>
<keyword evidence="20" id="KW-1185">Reference proteome</keyword>
<dbReference type="PANTHER" id="PTHR21581:SF6">
    <property type="entry name" value="TRAFFICKING PROTEIN PARTICLE COMPLEX SUBUNIT 12"/>
    <property type="match status" value="1"/>
</dbReference>
<dbReference type="InterPro" id="IPR001967">
    <property type="entry name" value="Peptidase_S11_N"/>
</dbReference>
<feature type="binding site" evidence="14">
    <location>
        <position position="245"/>
    </location>
    <ligand>
        <name>substrate</name>
    </ligand>
</feature>
<feature type="signal peptide" evidence="17">
    <location>
        <begin position="1"/>
        <end position="18"/>
    </location>
</feature>
<evidence type="ECO:0000256" key="10">
    <source>
        <dbReference type="ARBA" id="ARBA00022984"/>
    </source>
</evidence>
<sequence>MRTAFFLSLALTAGLAFALPQQPDLPQPAPAPQPAPSLPPPAPTTPPQVTGSAWVLLDHASGQVLAGHNENQPLHPASITKVMTSYVVADAIARGQIKEDDEVFISERAWRQGGAGTDGSFSGLAVNSRVKLDEVVHGLVIQSGNDAAIALAEHIAGSEEAFADLMNQYAQRLGLRNSHFVNSHGLTAEGHLMSAYDIALLSRALIRDYPDHYALYSIKEYTYGGIKQYNRNGLLFRDGSVDGIKTGHTSAAGYCLAASAKRGDQRLISVVMGVEGSRSEGFRLREEGNQALLNWGFRAFETHRLYGGGQTIAEPEIWRAMNDTAPLGLASDLYVTFPRGRYGELVASMDVPPLLIAPLDQGQAVGAVKITLDGKVLAEAPLVSLAAQEGAGFFRRTWHDFLLLFE</sequence>
<dbReference type="Proteomes" id="UP000294599">
    <property type="component" value="Unassembled WGS sequence"/>
</dbReference>
<evidence type="ECO:0000256" key="16">
    <source>
        <dbReference type="SAM" id="MobiDB-lite"/>
    </source>
</evidence>
<organism evidence="19 20">
    <name type="scientific">Pseudofulvimonas gallinarii</name>
    <dbReference type="NCBI Taxonomy" id="634155"/>
    <lineage>
        <taxon>Bacteria</taxon>
        <taxon>Pseudomonadati</taxon>
        <taxon>Pseudomonadota</taxon>
        <taxon>Gammaproteobacteria</taxon>
        <taxon>Lysobacterales</taxon>
        <taxon>Rhodanobacteraceae</taxon>
        <taxon>Pseudofulvimonas</taxon>
    </lineage>
</organism>
<evidence type="ECO:0000256" key="8">
    <source>
        <dbReference type="ARBA" id="ARBA00022801"/>
    </source>
</evidence>
<dbReference type="GO" id="GO:0008360">
    <property type="term" value="P:regulation of cell shape"/>
    <property type="evidence" value="ECO:0007669"/>
    <property type="project" value="UniProtKB-KW"/>
</dbReference>
<proteinExistence type="inferred from homology"/>
<evidence type="ECO:0000259" key="18">
    <source>
        <dbReference type="SMART" id="SM00936"/>
    </source>
</evidence>
<evidence type="ECO:0000313" key="20">
    <source>
        <dbReference type="Proteomes" id="UP000294599"/>
    </source>
</evidence>
<dbReference type="InterPro" id="IPR012907">
    <property type="entry name" value="Peptidase_S11_C"/>
</dbReference>
<dbReference type="Pfam" id="PF00768">
    <property type="entry name" value="Peptidase_S11"/>
    <property type="match status" value="1"/>
</dbReference>
<evidence type="ECO:0000256" key="5">
    <source>
        <dbReference type="ARBA" id="ARBA00022645"/>
    </source>
</evidence>
<dbReference type="InterPro" id="IPR012338">
    <property type="entry name" value="Beta-lactam/transpept-like"/>
</dbReference>
<evidence type="ECO:0000256" key="9">
    <source>
        <dbReference type="ARBA" id="ARBA00022960"/>
    </source>
</evidence>
<evidence type="ECO:0000256" key="13">
    <source>
        <dbReference type="PIRSR" id="PIRSR618044-1"/>
    </source>
</evidence>
<evidence type="ECO:0000256" key="12">
    <source>
        <dbReference type="ARBA" id="ARBA00034000"/>
    </source>
</evidence>
<dbReference type="InterPro" id="IPR037167">
    <property type="entry name" value="Peptidase_S11_C_sf"/>
</dbReference>
<dbReference type="EMBL" id="SMAF01000035">
    <property type="protein sequence ID" value="TCS92369.1"/>
    <property type="molecule type" value="Genomic_DNA"/>
</dbReference>
<evidence type="ECO:0000256" key="15">
    <source>
        <dbReference type="RuleBase" id="RU004016"/>
    </source>
</evidence>
<comment type="function">
    <text evidence="1">Removes C-terminal D-alanyl residues from sugar-peptide cell wall precursors.</text>
</comment>
<evidence type="ECO:0000256" key="2">
    <source>
        <dbReference type="ARBA" id="ARBA00004752"/>
    </source>
</evidence>
<evidence type="ECO:0000256" key="4">
    <source>
        <dbReference type="ARBA" id="ARBA00012448"/>
    </source>
</evidence>
<dbReference type="GO" id="GO:0071555">
    <property type="term" value="P:cell wall organization"/>
    <property type="evidence" value="ECO:0007669"/>
    <property type="project" value="UniProtKB-KW"/>
</dbReference>
<evidence type="ECO:0000256" key="11">
    <source>
        <dbReference type="ARBA" id="ARBA00023316"/>
    </source>
</evidence>
<keyword evidence="6" id="KW-0645">Protease</keyword>
<evidence type="ECO:0000256" key="6">
    <source>
        <dbReference type="ARBA" id="ARBA00022670"/>
    </source>
</evidence>
<dbReference type="Gene3D" id="3.40.710.10">
    <property type="entry name" value="DD-peptidase/beta-lactamase superfamily"/>
    <property type="match status" value="1"/>
</dbReference>
<name>A0A4S3KTE3_9GAMM</name>
<protein>
    <recommendedName>
        <fullName evidence="4">serine-type D-Ala-D-Ala carboxypeptidase</fullName>
        <ecNumber evidence="4">3.4.16.4</ecNumber>
    </recommendedName>
</protein>
<feature type="active site" description="Proton acceptor" evidence="13">
    <location>
        <position position="81"/>
    </location>
</feature>
<dbReference type="AlphaFoldDB" id="A0A4S3KTE3"/>
<feature type="chain" id="PRO_5030100257" description="serine-type D-Ala-D-Ala carboxypeptidase" evidence="17">
    <location>
        <begin position="19"/>
        <end position="406"/>
    </location>
</feature>
<evidence type="ECO:0000313" key="19">
    <source>
        <dbReference type="EMBL" id="TCS92369.1"/>
    </source>
</evidence>
<feature type="active site" description="Acyl-ester intermediate" evidence="13">
    <location>
        <position position="78"/>
    </location>
</feature>
<dbReference type="SUPFAM" id="SSF56601">
    <property type="entry name" value="beta-lactamase/transpeptidase-like"/>
    <property type="match status" value="1"/>
</dbReference>
<keyword evidence="5" id="KW-0121">Carboxypeptidase</keyword>
<dbReference type="RefSeq" id="WP_341802786.1">
    <property type="nucleotide sequence ID" value="NZ_JBHLWF010000073.1"/>
</dbReference>
<dbReference type="SMART" id="SM00936">
    <property type="entry name" value="PBP5_C"/>
    <property type="match status" value="1"/>
</dbReference>
<dbReference type="Gene3D" id="2.60.410.10">
    <property type="entry name" value="D-Ala-D-Ala carboxypeptidase, C-terminal domain"/>
    <property type="match status" value="1"/>
</dbReference>
<feature type="compositionally biased region" description="Pro residues" evidence="16">
    <location>
        <begin position="23"/>
        <end position="46"/>
    </location>
</feature>
<gene>
    <name evidence="19" type="ORF">EDC25_1355</name>
</gene>
<dbReference type="GO" id="GO:0009252">
    <property type="term" value="P:peptidoglycan biosynthetic process"/>
    <property type="evidence" value="ECO:0007669"/>
    <property type="project" value="UniProtKB-UniPathway"/>
</dbReference>
<evidence type="ECO:0000256" key="1">
    <source>
        <dbReference type="ARBA" id="ARBA00003217"/>
    </source>
</evidence>
<dbReference type="InterPro" id="IPR015956">
    <property type="entry name" value="Peniciliin-bd_prot_C_sf"/>
</dbReference>
<dbReference type="GO" id="GO:0009002">
    <property type="term" value="F:serine-type D-Ala-D-Ala carboxypeptidase activity"/>
    <property type="evidence" value="ECO:0007669"/>
    <property type="project" value="UniProtKB-EC"/>
</dbReference>
<dbReference type="SUPFAM" id="SSF69189">
    <property type="entry name" value="Penicillin-binding protein associated domain"/>
    <property type="match status" value="1"/>
</dbReference>
<accession>A0A4S3KTE3</accession>
<feature type="domain" description="Peptidase S11 D-Ala-D-Ala carboxypeptidase A C-terminal" evidence="18">
    <location>
        <begin position="300"/>
        <end position="390"/>
    </location>
</feature>
<evidence type="ECO:0000256" key="3">
    <source>
        <dbReference type="ARBA" id="ARBA00007164"/>
    </source>
</evidence>
<keyword evidence="10" id="KW-0573">Peptidoglycan synthesis</keyword>
<dbReference type="PANTHER" id="PTHR21581">
    <property type="entry name" value="D-ALANYL-D-ALANINE CARBOXYPEPTIDASE"/>
    <property type="match status" value="1"/>
</dbReference>
<reference evidence="19 20" key="1">
    <citation type="submission" date="2019-03" db="EMBL/GenBank/DDBJ databases">
        <title>Genomic Encyclopedia of Type Strains, Phase IV (KMG-IV): sequencing the most valuable type-strain genomes for metagenomic binning, comparative biology and taxonomic classification.</title>
        <authorList>
            <person name="Goeker M."/>
        </authorList>
    </citation>
    <scope>NUCLEOTIDE SEQUENCE [LARGE SCALE GENOMIC DNA]</scope>
    <source>
        <strain evidence="19 20">DSM 21944</strain>
    </source>
</reference>
<comment type="caution">
    <text evidence="19">The sequence shown here is derived from an EMBL/GenBank/DDBJ whole genome shotgun (WGS) entry which is preliminary data.</text>
</comment>
<dbReference type="Pfam" id="PF07943">
    <property type="entry name" value="PBP5_C"/>
    <property type="match status" value="1"/>
</dbReference>
<evidence type="ECO:0000256" key="7">
    <source>
        <dbReference type="ARBA" id="ARBA00022729"/>
    </source>
</evidence>
<comment type="catalytic activity">
    <reaction evidence="12">
        <text>Preferential cleavage: (Ac)2-L-Lys-D-Ala-|-D-Ala. Also transpeptidation of peptidyl-alanyl moieties that are N-acyl substituents of D-alanine.</text>
        <dbReference type="EC" id="3.4.16.4"/>
    </reaction>
</comment>
<keyword evidence="7 17" id="KW-0732">Signal</keyword>
<comment type="pathway">
    <text evidence="2">Cell wall biogenesis; peptidoglycan biosynthesis.</text>
</comment>
<feature type="active site" evidence="13">
    <location>
        <position position="143"/>
    </location>
</feature>
<dbReference type="EC" id="3.4.16.4" evidence="4"/>
<dbReference type="UniPathway" id="UPA00219"/>
<keyword evidence="11" id="KW-0961">Cell wall biogenesis/degradation</keyword>
<feature type="region of interest" description="Disordered" evidence="16">
    <location>
        <begin position="22"/>
        <end position="50"/>
    </location>
</feature>
<evidence type="ECO:0000256" key="14">
    <source>
        <dbReference type="PIRSR" id="PIRSR618044-2"/>
    </source>
</evidence>
<dbReference type="GO" id="GO:0006508">
    <property type="term" value="P:proteolysis"/>
    <property type="evidence" value="ECO:0007669"/>
    <property type="project" value="UniProtKB-KW"/>
</dbReference>
<dbReference type="PRINTS" id="PR00725">
    <property type="entry name" value="DADACBPTASE1"/>
</dbReference>
<comment type="similarity">
    <text evidence="3 15">Belongs to the peptidase S11 family.</text>
</comment>
<dbReference type="InterPro" id="IPR018044">
    <property type="entry name" value="Peptidase_S11"/>
</dbReference>